<keyword evidence="3" id="KW-1003">Cell membrane</keyword>
<protein>
    <recommendedName>
        <fullName evidence="11">DUF421 domain-containing protein</fullName>
    </recommendedName>
</protein>
<evidence type="ECO:0000256" key="3">
    <source>
        <dbReference type="ARBA" id="ARBA00022475"/>
    </source>
</evidence>
<dbReference type="AlphaFoldDB" id="A0A1I0Z1L0"/>
<evidence type="ECO:0000256" key="4">
    <source>
        <dbReference type="ARBA" id="ARBA00022692"/>
    </source>
</evidence>
<dbReference type="InterPro" id="IPR048454">
    <property type="entry name" value="YetF_N"/>
</dbReference>
<evidence type="ECO:0000313" key="9">
    <source>
        <dbReference type="EMBL" id="SFB19505.1"/>
    </source>
</evidence>
<name>A0A1I0Z1L0_9PSEU</name>
<keyword evidence="6" id="KW-0472">Membrane</keyword>
<evidence type="ECO:0000256" key="1">
    <source>
        <dbReference type="ARBA" id="ARBA00004651"/>
    </source>
</evidence>
<reference evidence="10" key="1">
    <citation type="submission" date="2016-10" db="EMBL/GenBank/DDBJ databases">
        <authorList>
            <person name="Varghese N."/>
            <person name="Submissions S."/>
        </authorList>
    </citation>
    <scope>NUCLEOTIDE SEQUENCE [LARGE SCALE GENOMIC DNA]</scope>
    <source>
        <strain evidence="10">CGMCC 4.3568</strain>
    </source>
</reference>
<evidence type="ECO:0000256" key="5">
    <source>
        <dbReference type="ARBA" id="ARBA00022989"/>
    </source>
</evidence>
<dbReference type="OrthoDB" id="9778331at2"/>
<dbReference type="Proteomes" id="UP000243799">
    <property type="component" value="Unassembled WGS sequence"/>
</dbReference>
<sequence length="165" mass="18414">MDIILRALVIYLVVLLLFRITGKRTLSQVTTFDLVLLLIISEVTQQALLGDDFSITTAALAILTLVVLDRVADMLKSRSTTFSRLAEGAPLVLVEHGEPLQERLRKEHISTDDILASARKSQGLLRMDQIEYAVLESSGGISIIPVKSESEREKDREASRRIVRE</sequence>
<dbReference type="PANTHER" id="PTHR34582:SF6">
    <property type="entry name" value="UPF0702 TRANSMEMBRANE PROTEIN YCAP"/>
    <property type="match status" value="1"/>
</dbReference>
<dbReference type="Pfam" id="PF20730">
    <property type="entry name" value="YetF_N"/>
    <property type="match status" value="1"/>
</dbReference>
<feature type="domain" description="YetF-like N-terminal transmembrane" evidence="8">
    <location>
        <begin position="2"/>
        <end position="68"/>
    </location>
</feature>
<comment type="similarity">
    <text evidence="2">Belongs to the UPF0702 family.</text>
</comment>
<feature type="domain" description="YetF C-terminal" evidence="7">
    <location>
        <begin position="78"/>
        <end position="149"/>
    </location>
</feature>
<dbReference type="InterPro" id="IPR007353">
    <property type="entry name" value="DUF421"/>
</dbReference>
<keyword evidence="5" id="KW-1133">Transmembrane helix</keyword>
<dbReference type="RefSeq" id="WP_091672793.1">
    <property type="nucleotide sequence ID" value="NZ_FOKG01000006.1"/>
</dbReference>
<dbReference type="GO" id="GO:0005886">
    <property type="term" value="C:plasma membrane"/>
    <property type="evidence" value="ECO:0007669"/>
    <property type="project" value="UniProtKB-SubCell"/>
</dbReference>
<evidence type="ECO:0000256" key="6">
    <source>
        <dbReference type="ARBA" id="ARBA00023136"/>
    </source>
</evidence>
<evidence type="ECO:0000259" key="8">
    <source>
        <dbReference type="Pfam" id="PF20730"/>
    </source>
</evidence>
<keyword evidence="4" id="KW-0812">Transmembrane</keyword>
<evidence type="ECO:0000256" key="2">
    <source>
        <dbReference type="ARBA" id="ARBA00006448"/>
    </source>
</evidence>
<evidence type="ECO:0008006" key="11">
    <source>
        <dbReference type="Google" id="ProtNLM"/>
    </source>
</evidence>
<evidence type="ECO:0000259" key="7">
    <source>
        <dbReference type="Pfam" id="PF04239"/>
    </source>
</evidence>
<dbReference type="Pfam" id="PF04239">
    <property type="entry name" value="DUF421"/>
    <property type="match status" value="1"/>
</dbReference>
<evidence type="ECO:0000313" key="10">
    <source>
        <dbReference type="Proteomes" id="UP000243799"/>
    </source>
</evidence>
<dbReference type="EMBL" id="FOKG01000006">
    <property type="protein sequence ID" value="SFB19505.1"/>
    <property type="molecule type" value="Genomic_DNA"/>
</dbReference>
<organism evidence="9 10">
    <name type="scientific">Amycolatopsis marina</name>
    <dbReference type="NCBI Taxonomy" id="490629"/>
    <lineage>
        <taxon>Bacteria</taxon>
        <taxon>Bacillati</taxon>
        <taxon>Actinomycetota</taxon>
        <taxon>Actinomycetes</taxon>
        <taxon>Pseudonocardiales</taxon>
        <taxon>Pseudonocardiaceae</taxon>
        <taxon>Amycolatopsis</taxon>
    </lineage>
</organism>
<gene>
    <name evidence="9" type="ORF">SAMN05216266_10641</name>
</gene>
<comment type="subcellular location">
    <subcellularLocation>
        <location evidence="1">Cell membrane</location>
        <topology evidence="1">Multi-pass membrane protein</topology>
    </subcellularLocation>
</comment>
<dbReference type="Gene3D" id="3.30.240.20">
    <property type="entry name" value="bsu07140 like domains"/>
    <property type="match status" value="1"/>
</dbReference>
<dbReference type="InterPro" id="IPR023090">
    <property type="entry name" value="UPF0702_alpha/beta_dom_sf"/>
</dbReference>
<dbReference type="STRING" id="490629.SAMN05216266_10641"/>
<dbReference type="PANTHER" id="PTHR34582">
    <property type="entry name" value="UPF0702 TRANSMEMBRANE PROTEIN YCAP"/>
    <property type="match status" value="1"/>
</dbReference>
<accession>A0A1I0Z1L0</accession>
<proteinExistence type="inferred from homology"/>
<keyword evidence="10" id="KW-1185">Reference proteome</keyword>